<keyword evidence="1" id="KW-0808">Transferase</keyword>
<dbReference type="SUPFAM" id="SSF53756">
    <property type="entry name" value="UDP-Glycosyltransferase/glycogen phosphorylase"/>
    <property type="match status" value="1"/>
</dbReference>
<proteinExistence type="predicted"/>
<evidence type="ECO:0000313" key="1">
    <source>
        <dbReference type="EMBL" id="PWA82270.1"/>
    </source>
</evidence>
<name>A0A2U1P967_ARTAN</name>
<protein>
    <submittedName>
        <fullName evidence="1">Beta-D-glucosyl crocetin beta-1,6-glucosyltransferase</fullName>
    </submittedName>
</protein>
<dbReference type="Gene3D" id="3.40.50.2000">
    <property type="entry name" value="Glycogen Phosphorylase B"/>
    <property type="match status" value="5"/>
</dbReference>
<dbReference type="OrthoDB" id="1742328at2759"/>
<accession>A0A2U1P967</accession>
<dbReference type="Proteomes" id="UP000245207">
    <property type="component" value="Unassembled WGS sequence"/>
</dbReference>
<dbReference type="EMBL" id="PKPP01001490">
    <property type="protein sequence ID" value="PWA82270.1"/>
    <property type="molecule type" value="Genomic_DNA"/>
</dbReference>
<keyword evidence="2" id="KW-1185">Reference proteome</keyword>
<comment type="caution">
    <text evidence="1">The sequence shown here is derived from an EMBL/GenBank/DDBJ whole genome shotgun (WGS) entry which is preliminary data.</text>
</comment>
<dbReference type="PANTHER" id="PTHR48044">
    <property type="entry name" value="GLYCOSYLTRANSFERASE"/>
    <property type="match status" value="1"/>
</dbReference>
<evidence type="ECO:0000313" key="2">
    <source>
        <dbReference type="Proteomes" id="UP000245207"/>
    </source>
</evidence>
<organism evidence="1 2">
    <name type="scientific">Artemisia annua</name>
    <name type="common">Sweet wormwood</name>
    <dbReference type="NCBI Taxonomy" id="35608"/>
    <lineage>
        <taxon>Eukaryota</taxon>
        <taxon>Viridiplantae</taxon>
        <taxon>Streptophyta</taxon>
        <taxon>Embryophyta</taxon>
        <taxon>Tracheophyta</taxon>
        <taxon>Spermatophyta</taxon>
        <taxon>Magnoliopsida</taxon>
        <taxon>eudicotyledons</taxon>
        <taxon>Gunneridae</taxon>
        <taxon>Pentapetalae</taxon>
        <taxon>asterids</taxon>
        <taxon>campanulids</taxon>
        <taxon>Asterales</taxon>
        <taxon>Asteraceae</taxon>
        <taxon>Asteroideae</taxon>
        <taxon>Anthemideae</taxon>
        <taxon>Artemisiinae</taxon>
        <taxon>Artemisia</taxon>
    </lineage>
</organism>
<dbReference type="STRING" id="35608.A0A2U1P967"/>
<sequence length="222" mass="24737">MLQGEKGKEMRINAKEWKRKAREASKVGGSSYNNFQRFKKEALLSGDKTLRNEGLSLSISVIELLLPELPDLPSDLHSTNGLAVHLMPILKQAFDMSSPKFMKLLKNLSPDLLIYDIIQPWAPTAASSLGIPRVVFIIRSSSIVLIKSFNEIECKYVDHLSLLTDKKIVRVGPFVADPYCPDTEQNTMIIEWLGTKATGSIVFVSFGSECFLFSADLEEIAS</sequence>
<dbReference type="PANTHER" id="PTHR48044:SF29">
    <property type="entry name" value="GLYCOSYLTRANSFERASE"/>
    <property type="match status" value="1"/>
</dbReference>
<dbReference type="AlphaFoldDB" id="A0A2U1P967"/>
<dbReference type="GO" id="GO:1901135">
    <property type="term" value="P:carbohydrate derivative metabolic process"/>
    <property type="evidence" value="ECO:0007669"/>
    <property type="project" value="UniProtKB-ARBA"/>
</dbReference>
<gene>
    <name evidence="1" type="ORF">CTI12_AA178730</name>
</gene>
<reference evidence="1 2" key="1">
    <citation type="journal article" date="2018" name="Mol. Plant">
        <title>The genome of Artemisia annua provides insight into the evolution of Asteraceae family and artemisinin biosynthesis.</title>
        <authorList>
            <person name="Shen Q."/>
            <person name="Zhang L."/>
            <person name="Liao Z."/>
            <person name="Wang S."/>
            <person name="Yan T."/>
            <person name="Shi P."/>
            <person name="Liu M."/>
            <person name="Fu X."/>
            <person name="Pan Q."/>
            <person name="Wang Y."/>
            <person name="Lv Z."/>
            <person name="Lu X."/>
            <person name="Zhang F."/>
            <person name="Jiang W."/>
            <person name="Ma Y."/>
            <person name="Chen M."/>
            <person name="Hao X."/>
            <person name="Li L."/>
            <person name="Tang Y."/>
            <person name="Lv G."/>
            <person name="Zhou Y."/>
            <person name="Sun X."/>
            <person name="Brodelius P.E."/>
            <person name="Rose J.K.C."/>
            <person name="Tang K."/>
        </authorList>
    </citation>
    <scope>NUCLEOTIDE SEQUENCE [LARGE SCALE GENOMIC DNA]</scope>
    <source>
        <strain evidence="2">cv. Huhao1</strain>
        <tissue evidence="1">Leaf</tissue>
    </source>
</reference>
<dbReference type="GO" id="GO:0008194">
    <property type="term" value="F:UDP-glycosyltransferase activity"/>
    <property type="evidence" value="ECO:0007669"/>
    <property type="project" value="UniProtKB-ARBA"/>
</dbReference>